<evidence type="ECO:0000256" key="7">
    <source>
        <dbReference type="ARBA" id="ARBA00023242"/>
    </source>
</evidence>
<dbReference type="VEuPathDB" id="FungiDB:CNE00930"/>
<dbReference type="GO" id="GO:0003677">
    <property type="term" value="F:DNA binding"/>
    <property type="evidence" value="ECO:0007669"/>
    <property type="project" value="UniProtKB-KW"/>
</dbReference>
<gene>
    <name evidence="11" type="ordered locus">CNE00930</name>
</gene>
<dbReference type="CDD" id="cd12148">
    <property type="entry name" value="fungal_TF_MHR"/>
    <property type="match status" value="1"/>
</dbReference>
<keyword evidence="5" id="KW-0238">DNA-binding</keyword>
<dbReference type="SMART" id="SM00906">
    <property type="entry name" value="Fungal_trans"/>
    <property type="match status" value="1"/>
</dbReference>
<dbReference type="InterPro" id="IPR036864">
    <property type="entry name" value="Zn2-C6_fun-type_DNA-bd_sf"/>
</dbReference>
<feature type="region of interest" description="Disordered" evidence="8">
    <location>
        <begin position="1"/>
        <end position="31"/>
    </location>
</feature>
<dbReference type="GO" id="GO:0006351">
    <property type="term" value="P:DNA-templated transcription"/>
    <property type="evidence" value="ECO:0007669"/>
    <property type="project" value="InterPro"/>
</dbReference>
<dbReference type="AlphaFoldDB" id="Q5KH83"/>
<keyword evidence="4" id="KW-0805">Transcription regulation</keyword>
<dbReference type="CDD" id="cd00067">
    <property type="entry name" value="GAL4"/>
    <property type="match status" value="1"/>
</dbReference>
<dbReference type="EMBL" id="AE017345">
    <property type="protein sequence ID" value="AAW43522.2"/>
    <property type="molecule type" value="Genomic_DNA"/>
</dbReference>
<dbReference type="Pfam" id="PF04082">
    <property type="entry name" value="Fungal_trans"/>
    <property type="match status" value="1"/>
</dbReference>
<accession>Q5KH83</accession>
<dbReference type="PROSITE" id="PS50048">
    <property type="entry name" value="ZN2_CY6_FUNGAL_2"/>
    <property type="match status" value="1"/>
</dbReference>
<dbReference type="OrthoDB" id="2154091at2759"/>
<dbReference type="HOGENOM" id="CLU_430208_0_0_1"/>
<dbReference type="Pfam" id="PF00172">
    <property type="entry name" value="Zn_clus"/>
    <property type="match status" value="1"/>
</dbReference>
<protein>
    <submittedName>
        <fullName evidence="11">Expressed protein</fullName>
    </submittedName>
</protein>
<evidence type="ECO:0000256" key="8">
    <source>
        <dbReference type="SAM" id="MobiDB-lite"/>
    </source>
</evidence>
<name>Q5KH83_CRYD1</name>
<dbReference type="PANTHER" id="PTHR31313">
    <property type="entry name" value="TY1 ENHANCER ACTIVATOR"/>
    <property type="match status" value="1"/>
</dbReference>
<keyword evidence="6" id="KW-0804">Transcription</keyword>
<dbReference type="InterPro" id="IPR051615">
    <property type="entry name" value="Transcr_Regulatory_Elem"/>
</dbReference>
<feature type="transmembrane region" description="Helical" evidence="9">
    <location>
        <begin position="547"/>
        <end position="566"/>
    </location>
</feature>
<evidence type="ECO:0000256" key="1">
    <source>
        <dbReference type="ARBA" id="ARBA00004123"/>
    </source>
</evidence>
<organism evidence="11 12">
    <name type="scientific">Cryptococcus deneoformans (strain JEC21 / ATCC MYA-565)</name>
    <name type="common">Cryptococcus neoformans var. neoformans serotype D</name>
    <dbReference type="NCBI Taxonomy" id="214684"/>
    <lineage>
        <taxon>Eukaryota</taxon>
        <taxon>Fungi</taxon>
        <taxon>Dikarya</taxon>
        <taxon>Basidiomycota</taxon>
        <taxon>Agaricomycotina</taxon>
        <taxon>Tremellomycetes</taxon>
        <taxon>Tremellales</taxon>
        <taxon>Cryptococcaceae</taxon>
        <taxon>Cryptococcus</taxon>
        <taxon>Cryptococcus neoformans species complex</taxon>
    </lineage>
</organism>
<evidence type="ECO:0000256" key="5">
    <source>
        <dbReference type="ARBA" id="ARBA00023125"/>
    </source>
</evidence>
<keyword evidence="2" id="KW-0479">Metal-binding</keyword>
<evidence type="ECO:0000256" key="6">
    <source>
        <dbReference type="ARBA" id="ARBA00023163"/>
    </source>
</evidence>
<dbReference type="KEGG" id="cne:CNE00930"/>
<keyword evidence="7" id="KW-0539">Nucleus</keyword>
<dbReference type="GeneID" id="3257507"/>
<keyword evidence="9" id="KW-1133">Transmembrane helix</keyword>
<dbReference type="SUPFAM" id="SSF57701">
    <property type="entry name" value="Zn2/Cys6 DNA-binding domain"/>
    <property type="match status" value="1"/>
</dbReference>
<dbReference type="InterPro" id="IPR007219">
    <property type="entry name" value="XnlR_reg_dom"/>
</dbReference>
<dbReference type="RefSeq" id="XP_024512857.1">
    <property type="nucleotide sequence ID" value="XM_024657163.1"/>
</dbReference>
<dbReference type="Proteomes" id="UP000002149">
    <property type="component" value="Chromosome 5"/>
</dbReference>
<evidence type="ECO:0000256" key="2">
    <source>
        <dbReference type="ARBA" id="ARBA00022723"/>
    </source>
</evidence>
<dbReference type="SMART" id="SM00066">
    <property type="entry name" value="GAL4"/>
    <property type="match status" value="1"/>
</dbReference>
<evidence type="ECO:0000313" key="12">
    <source>
        <dbReference type="Proteomes" id="UP000002149"/>
    </source>
</evidence>
<evidence type="ECO:0000259" key="10">
    <source>
        <dbReference type="PROSITE" id="PS50048"/>
    </source>
</evidence>
<dbReference type="InParanoid" id="Q5KH83"/>
<dbReference type="Gene3D" id="4.10.240.10">
    <property type="entry name" value="Zn(2)-C6 fungal-type DNA-binding domain"/>
    <property type="match status" value="1"/>
</dbReference>
<evidence type="ECO:0000256" key="9">
    <source>
        <dbReference type="SAM" id="Phobius"/>
    </source>
</evidence>
<keyword evidence="3" id="KW-0862">Zinc</keyword>
<dbReference type="PANTHER" id="PTHR31313:SF81">
    <property type="entry name" value="TY1 ENHANCER ACTIVATOR"/>
    <property type="match status" value="1"/>
</dbReference>
<feature type="domain" description="Zn(2)-C6 fungal-type" evidence="10">
    <location>
        <begin position="32"/>
        <end position="62"/>
    </location>
</feature>
<keyword evidence="12" id="KW-1185">Reference proteome</keyword>
<dbReference type="InterPro" id="IPR001138">
    <property type="entry name" value="Zn2Cys6_DnaBD"/>
</dbReference>
<dbReference type="GO" id="GO:0000981">
    <property type="term" value="F:DNA-binding transcription factor activity, RNA polymerase II-specific"/>
    <property type="evidence" value="ECO:0007669"/>
    <property type="project" value="InterPro"/>
</dbReference>
<keyword evidence="9" id="KW-0812">Transmembrane</keyword>
<dbReference type="STRING" id="214684.Q5KH83"/>
<keyword evidence="9" id="KW-0472">Membrane</keyword>
<proteinExistence type="predicted"/>
<dbReference type="PaxDb" id="214684-Q5KH83"/>
<dbReference type="PROSITE" id="PS00463">
    <property type="entry name" value="ZN2_CY6_FUNGAL_1"/>
    <property type="match status" value="1"/>
</dbReference>
<dbReference type="GO" id="GO:0005634">
    <property type="term" value="C:nucleus"/>
    <property type="evidence" value="ECO:0007669"/>
    <property type="project" value="UniProtKB-SubCell"/>
</dbReference>
<dbReference type="GO" id="GO:0008270">
    <property type="term" value="F:zinc ion binding"/>
    <property type="evidence" value="ECO:0007669"/>
    <property type="project" value="InterPro"/>
</dbReference>
<evidence type="ECO:0000256" key="4">
    <source>
        <dbReference type="ARBA" id="ARBA00023015"/>
    </source>
</evidence>
<evidence type="ECO:0000256" key="3">
    <source>
        <dbReference type="ARBA" id="ARBA00022833"/>
    </source>
</evidence>
<comment type="subcellular location">
    <subcellularLocation>
        <location evidence="1">Nucleus</location>
    </subcellularLocation>
</comment>
<evidence type="ECO:0000313" key="11">
    <source>
        <dbReference type="EMBL" id="AAW43522.2"/>
    </source>
</evidence>
<sequence>MPSKHRASDSEESSSRPALPPSKRQVRHASRACDECRRRKIRCDGMVPQCTICKNRDSACEYKDEDRRKTNLEHIEDINARMDRFEKLVENLLAATTASRSMAAPPTQSLSDVGLIESIIQTPSNESSSRMAELPTNHAIDRLPAALGSKNTTPSSTTSARQMLHNIDTLPVTSSRLRKVEGGPDYELFQRVGKADAALVQHGPTSLWTCASSRLQETEASSTHEPRMGDWIDWSRNLPSSLNISKTIHDQALDYFSAFYAPWCLSVDMPAFITDLNICNMTQVSGRDRQSPPIRTAHYSPLLHCCVLYLGLRLIKQEHPALMRSYESIFMRHCSALLFEECDHTALSSLRAYNLFSNCAHFVRLSTCENQFNLGDRQHATGYLYSGMAIAGVHALGLNLNCESYVRRGQITPDERNLREYAFWTTYLQDTIRALAAGRQPILVDTSSAPFPQIDSILDDVLWSSPTVPLYSVTPPSPGLSVNGLRSMRSTAFHWMARLAVISRSVLETLYSSSNGESTREESAWDLLQQLETWHDRFPLAHPDMNPLPHVLLLLMTYHLVVIFILRPFYRSTSTTIPAQKCQQAAQSILYLLDLFESVHGLRFCHHNLINAIFGAATIFLLGNIKSKDIGFSSTDLLNFNRCVDHMSRLSLTWTEAAMSHDILVALQAECEQPSAEPLLDQNDLNPSFPPFNSFNDMQDIWGLMFPDQAFQWQDLNEASM</sequence>
<reference evidence="11 12" key="1">
    <citation type="journal article" date="2005" name="Science">
        <title>The genome of the basidiomycetous yeast and human pathogen Cryptococcus neoformans.</title>
        <authorList>
            <person name="Loftus B.J."/>
            <person name="Fung E."/>
            <person name="Roncaglia P."/>
            <person name="Rowley D."/>
            <person name="Amedeo P."/>
            <person name="Bruno D."/>
            <person name="Vamathevan J."/>
            <person name="Miranda M."/>
            <person name="Anderson I.J."/>
            <person name="Fraser J.A."/>
            <person name="Allen J.E."/>
            <person name="Bosdet I.E."/>
            <person name="Brent M.R."/>
            <person name="Chiu R."/>
            <person name="Doering T.L."/>
            <person name="Donlin M.J."/>
            <person name="D'Souza C.A."/>
            <person name="Fox D.S."/>
            <person name="Grinberg V."/>
            <person name="Fu J."/>
            <person name="Fukushima M."/>
            <person name="Haas B.J."/>
            <person name="Huang J.C."/>
            <person name="Janbon G."/>
            <person name="Jones S.J."/>
            <person name="Koo H.L."/>
            <person name="Krzywinski M.I."/>
            <person name="Kwon-Chung J.K."/>
            <person name="Lengeler K.B."/>
            <person name="Maiti R."/>
            <person name="Marra M.A."/>
            <person name="Marra R.E."/>
            <person name="Mathewson C.A."/>
            <person name="Mitchell T.G."/>
            <person name="Pertea M."/>
            <person name="Riggs F.R."/>
            <person name="Salzberg S.L."/>
            <person name="Schein J.E."/>
            <person name="Shvartsbeyn A."/>
            <person name="Shin H."/>
            <person name="Shumway M."/>
            <person name="Specht C.A."/>
            <person name="Suh B.B."/>
            <person name="Tenney A."/>
            <person name="Utterback T.R."/>
            <person name="Wickes B.L."/>
            <person name="Wortman J.R."/>
            <person name="Wye N.H."/>
            <person name="Kronstad J.W."/>
            <person name="Lodge J.K."/>
            <person name="Heitman J."/>
            <person name="Davis R.W."/>
            <person name="Fraser C.M."/>
            <person name="Hyman R.W."/>
        </authorList>
    </citation>
    <scope>NUCLEOTIDE SEQUENCE [LARGE SCALE GENOMIC DNA]</scope>
    <source>
        <strain evidence="12">JEC21 / ATCC MYA-565</strain>
    </source>
</reference>